<dbReference type="GO" id="GO:0016491">
    <property type="term" value="F:oxidoreductase activity"/>
    <property type="evidence" value="ECO:0007669"/>
    <property type="project" value="UniProtKB-KW"/>
</dbReference>
<name>A0A5R8ZD37_9PSED</name>
<dbReference type="RefSeq" id="WP_138218328.1">
    <property type="nucleotide sequence ID" value="NZ_VAUO01000002.1"/>
</dbReference>
<comment type="caution">
    <text evidence="3">The sequence shown here is derived from an EMBL/GenBank/DDBJ whole genome shotgun (WGS) entry which is preliminary data.</text>
</comment>
<feature type="domain" description="FAD dependent oxidoreductase" evidence="2">
    <location>
        <begin position="37"/>
        <end position="390"/>
    </location>
</feature>
<dbReference type="PANTHER" id="PTHR13847:SF249">
    <property type="entry name" value="OXIDOREDUCTASE-RELATED"/>
    <property type="match status" value="1"/>
</dbReference>
<evidence type="ECO:0000259" key="2">
    <source>
        <dbReference type="Pfam" id="PF01266"/>
    </source>
</evidence>
<dbReference type="GO" id="GO:0005737">
    <property type="term" value="C:cytoplasm"/>
    <property type="evidence" value="ECO:0007669"/>
    <property type="project" value="TreeGrafter"/>
</dbReference>
<keyword evidence="4" id="KW-1185">Reference proteome</keyword>
<reference evidence="3 4" key="1">
    <citation type="submission" date="2019-05" db="EMBL/GenBank/DDBJ databases">
        <title>Pseudomonas sp. SC006 isolated from lettuce that can produce HBGAs.</title>
        <authorList>
            <person name="Wang D."/>
            <person name="Liao N."/>
            <person name="Liu D."/>
            <person name="Zhang Z."/>
            <person name="Zou S."/>
        </authorList>
    </citation>
    <scope>NUCLEOTIDE SEQUENCE [LARGE SCALE GENOMIC DNA]</scope>
    <source>
        <strain evidence="3 4">SC006</strain>
    </source>
</reference>
<evidence type="ECO:0000313" key="3">
    <source>
        <dbReference type="EMBL" id="TLP62987.1"/>
    </source>
</evidence>
<evidence type="ECO:0000313" key="4">
    <source>
        <dbReference type="Proteomes" id="UP000309819"/>
    </source>
</evidence>
<dbReference type="Gene3D" id="3.30.9.10">
    <property type="entry name" value="D-Amino Acid Oxidase, subunit A, domain 2"/>
    <property type="match status" value="1"/>
</dbReference>
<accession>A0A5R8ZD37</accession>
<dbReference type="SUPFAM" id="SSF51905">
    <property type="entry name" value="FAD/NAD(P)-binding domain"/>
    <property type="match status" value="1"/>
</dbReference>
<gene>
    <name evidence="3" type="ORF">FEM01_05725</name>
</gene>
<dbReference type="EMBL" id="VAUO01000002">
    <property type="protein sequence ID" value="TLP62987.1"/>
    <property type="molecule type" value="Genomic_DNA"/>
</dbReference>
<dbReference type="InterPro" id="IPR006076">
    <property type="entry name" value="FAD-dep_OxRdtase"/>
</dbReference>
<dbReference type="Gene3D" id="3.50.50.60">
    <property type="entry name" value="FAD/NAD(P)-binding domain"/>
    <property type="match status" value="1"/>
</dbReference>
<sequence>MNAAINTDSAQRAPSYYTATLNDSTVYPTLKGTQEVDVAIIGGGFTGVATAVELAERGLKVAIVETHRIGWGASGRNGGQVTGSLSGDEAMRTQMRQRLGNEVDDFIWHLRWRGHQIIEQRVARYAIDCDLKHGHLHAAMKSSHMNELKAAYAEAERRGMGDQVQLLDRAAMATHLQSPLYLGALKNLRNLHLHPLNLCLGEARAAQSLGALIFEHSEVLEIVHGARPAVVTRHGRINARQVMLAGDVYHKLEKRQLKGKIFPAMGGIVTTAPLGELAAQINPQDLAVYDCRFVLDYYRLTADKRLLFGGGANYSGRDSRDIEAELRPCIERTFPALKGVPIEFKWSCAMGIVVNRIPQLGKLSDNVWYCQGYSGHGIATSHIMGEIMAEALTGTLEKFDTFAGCKHIKVPMGDVLGNPLLAAGMWYYQMLEKLR</sequence>
<keyword evidence="1" id="KW-0560">Oxidoreductase</keyword>
<dbReference type="Pfam" id="PF01266">
    <property type="entry name" value="DAO"/>
    <property type="match status" value="1"/>
</dbReference>
<dbReference type="Proteomes" id="UP000309819">
    <property type="component" value="Unassembled WGS sequence"/>
</dbReference>
<dbReference type="AlphaFoldDB" id="A0A5R8ZD37"/>
<organism evidence="3 4">
    <name type="scientific">Pseudomonas mosselii</name>
    <dbReference type="NCBI Taxonomy" id="78327"/>
    <lineage>
        <taxon>Bacteria</taxon>
        <taxon>Pseudomonadati</taxon>
        <taxon>Pseudomonadota</taxon>
        <taxon>Gammaproteobacteria</taxon>
        <taxon>Pseudomonadales</taxon>
        <taxon>Pseudomonadaceae</taxon>
        <taxon>Pseudomonas</taxon>
    </lineage>
</organism>
<dbReference type="OrthoDB" id="6925984at2"/>
<dbReference type="PANTHER" id="PTHR13847">
    <property type="entry name" value="SARCOSINE DEHYDROGENASE-RELATED"/>
    <property type="match status" value="1"/>
</dbReference>
<evidence type="ECO:0000256" key="1">
    <source>
        <dbReference type="ARBA" id="ARBA00023002"/>
    </source>
</evidence>
<dbReference type="InterPro" id="IPR036188">
    <property type="entry name" value="FAD/NAD-bd_sf"/>
</dbReference>
<proteinExistence type="predicted"/>
<protein>
    <submittedName>
        <fullName evidence="3">FAD-binding oxidoreductase</fullName>
    </submittedName>
</protein>